<proteinExistence type="predicted"/>
<dbReference type="EMBL" id="VLLA01000008">
    <property type="protein sequence ID" value="TWI70533.1"/>
    <property type="molecule type" value="Genomic_DNA"/>
</dbReference>
<dbReference type="RefSeq" id="WP_018643576.1">
    <property type="nucleotide sequence ID" value="NZ_VLLA01000008.1"/>
</dbReference>
<dbReference type="Proteomes" id="UP000316291">
    <property type="component" value="Unassembled WGS sequence"/>
</dbReference>
<accession>A0A562RNT1</accession>
<evidence type="ECO:0000313" key="2">
    <source>
        <dbReference type="Proteomes" id="UP000316291"/>
    </source>
</evidence>
<dbReference type="OrthoDB" id="9932268at2"/>
<sequence>MRFITDQSLDRGCAVISEDGGIIIVRPVLRCSSRPAMPLSSAKELRAHADTMRHVKDWIKAGATKRTGL</sequence>
<evidence type="ECO:0000313" key="1">
    <source>
        <dbReference type="EMBL" id="TWI70533.1"/>
    </source>
</evidence>
<protein>
    <submittedName>
        <fullName evidence="1">Uncharacterized protein</fullName>
    </submittedName>
</protein>
<keyword evidence="2" id="KW-1185">Reference proteome</keyword>
<comment type="caution">
    <text evidence="1">The sequence shown here is derived from an EMBL/GenBank/DDBJ whole genome shotgun (WGS) entry which is preliminary data.</text>
</comment>
<reference evidence="1 2" key="1">
    <citation type="journal article" date="2015" name="Stand. Genomic Sci.">
        <title>Genomic Encyclopedia of Bacterial and Archaeal Type Strains, Phase III: the genomes of soil and plant-associated and newly described type strains.</title>
        <authorList>
            <person name="Whitman W.B."/>
            <person name="Woyke T."/>
            <person name="Klenk H.P."/>
            <person name="Zhou Y."/>
            <person name="Lilburn T.G."/>
            <person name="Beck B.J."/>
            <person name="De Vos P."/>
            <person name="Vandamme P."/>
            <person name="Eisen J.A."/>
            <person name="Garrity G."/>
            <person name="Hugenholtz P."/>
            <person name="Kyrpides N.C."/>
        </authorList>
    </citation>
    <scope>NUCLEOTIDE SEQUENCE [LARGE SCALE GENOMIC DNA]</scope>
    <source>
        <strain evidence="1 2">CGMCC 1.10948</strain>
    </source>
</reference>
<name>A0A562RNT1_9BRAD</name>
<dbReference type="AlphaFoldDB" id="A0A562RNT1"/>
<organism evidence="1 2">
    <name type="scientific">Bradyrhizobium huanghuaihaiense</name>
    <dbReference type="NCBI Taxonomy" id="990078"/>
    <lineage>
        <taxon>Bacteria</taxon>
        <taxon>Pseudomonadati</taxon>
        <taxon>Pseudomonadota</taxon>
        <taxon>Alphaproteobacteria</taxon>
        <taxon>Hyphomicrobiales</taxon>
        <taxon>Nitrobacteraceae</taxon>
        <taxon>Bradyrhizobium</taxon>
    </lineage>
</organism>
<gene>
    <name evidence="1" type="ORF">IQ16_03706</name>
</gene>